<evidence type="ECO:0000313" key="1">
    <source>
        <dbReference type="EMBL" id="TCO07346.1"/>
    </source>
</evidence>
<proteinExistence type="predicted"/>
<dbReference type="Pfam" id="PF05015">
    <property type="entry name" value="HigB-like_toxin"/>
    <property type="match status" value="1"/>
</dbReference>
<gene>
    <name evidence="1" type="ORF">EV666_1359</name>
</gene>
<dbReference type="AlphaFoldDB" id="A0A4R2GGE4"/>
<dbReference type="RefSeq" id="WP_132010933.1">
    <property type="nucleotide sequence ID" value="NZ_JBHUNN010000002.1"/>
</dbReference>
<organism evidence="1 2">
    <name type="scientific">Camelimonas lactis</name>
    <dbReference type="NCBI Taxonomy" id="659006"/>
    <lineage>
        <taxon>Bacteria</taxon>
        <taxon>Pseudomonadati</taxon>
        <taxon>Pseudomonadota</taxon>
        <taxon>Alphaproteobacteria</taxon>
        <taxon>Hyphomicrobiales</taxon>
        <taxon>Chelatococcaceae</taxon>
        <taxon>Camelimonas</taxon>
    </lineage>
</organism>
<dbReference type="PANTHER" id="PTHR40266">
    <property type="entry name" value="TOXIN HIGB-1"/>
    <property type="match status" value="1"/>
</dbReference>
<dbReference type="Gene3D" id="3.30.2310.20">
    <property type="entry name" value="RelE-like"/>
    <property type="match status" value="1"/>
</dbReference>
<accession>A0A4R2GGE4</accession>
<dbReference type="Proteomes" id="UP000294881">
    <property type="component" value="Unassembled WGS sequence"/>
</dbReference>
<dbReference type="InterPro" id="IPR035093">
    <property type="entry name" value="RelE/ParE_toxin_dom_sf"/>
</dbReference>
<dbReference type="EMBL" id="SLWL01000035">
    <property type="protein sequence ID" value="TCO07346.1"/>
    <property type="molecule type" value="Genomic_DNA"/>
</dbReference>
<dbReference type="SUPFAM" id="SSF143011">
    <property type="entry name" value="RelE-like"/>
    <property type="match status" value="1"/>
</dbReference>
<dbReference type="InterPro" id="IPR007711">
    <property type="entry name" value="HigB-1"/>
</dbReference>
<sequence>MIRTFRDRTTEAVAAGRLPKGFPADLLKVARRKLAMLAAAADLVDLRVPPGNRLEALKGNRAGQHSIRINDQFRICFAWKDGHAFDVEITDYH</sequence>
<comment type="caution">
    <text evidence="1">The sequence shown here is derived from an EMBL/GenBank/DDBJ whole genome shotgun (WGS) entry which is preliminary data.</text>
</comment>
<dbReference type="PANTHER" id="PTHR40266:SF2">
    <property type="entry name" value="TOXIN HIGB-1"/>
    <property type="match status" value="1"/>
</dbReference>
<dbReference type="OrthoDB" id="9801102at2"/>
<name>A0A4R2GGE4_9HYPH</name>
<evidence type="ECO:0000313" key="2">
    <source>
        <dbReference type="Proteomes" id="UP000294881"/>
    </source>
</evidence>
<keyword evidence="2" id="KW-1185">Reference proteome</keyword>
<protein>
    <submittedName>
        <fullName evidence="1">Proteic killer suppression protein</fullName>
    </submittedName>
</protein>
<reference evidence="1 2" key="1">
    <citation type="submission" date="2019-03" db="EMBL/GenBank/DDBJ databases">
        <title>Genomic Encyclopedia of Type Strains, Phase IV (KMG-IV): sequencing the most valuable type-strain genomes for metagenomic binning, comparative biology and taxonomic classification.</title>
        <authorList>
            <person name="Goeker M."/>
        </authorList>
    </citation>
    <scope>NUCLEOTIDE SEQUENCE [LARGE SCALE GENOMIC DNA]</scope>
    <source>
        <strain evidence="1 2">DSM 22958</strain>
    </source>
</reference>